<keyword evidence="1" id="KW-0812">Transmembrane</keyword>
<keyword evidence="1" id="KW-0472">Membrane</keyword>
<keyword evidence="3" id="KW-1185">Reference proteome</keyword>
<name>A0A1H7AIV7_9BACT</name>
<protein>
    <submittedName>
        <fullName evidence="2">Uncharacterized protein</fullName>
    </submittedName>
</protein>
<dbReference type="AlphaFoldDB" id="A0A1H7AIV7"/>
<evidence type="ECO:0000313" key="2">
    <source>
        <dbReference type="EMBL" id="SEJ65573.1"/>
    </source>
</evidence>
<sequence>MRILLAILALSVTGFAALKVLHGHPMYSGGIGISSLLFLITLSYWFIRISWKKQRS</sequence>
<organism evidence="2 3">
    <name type="scientific">Cyclobacterium xiamenense</name>
    <dbReference type="NCBI Taxonomy" id="1297121"/>
    <lineage>
        <taxon>Bacteria</taxon>
        <taxon>Pseudomonadati</taxon>
        <taxon>Bacteroidota</taxon>
        <taxon>Cytophagia</taxon>
        <taxon>Cytophagales</taxon>
        <taxon>Cyclobacteriaceae</taxon>
        <taxon>Cyclobacterium</taxon>
    </lineage>
</organism>
<proteinExistence type="predicted"/>
<dbReference type="EMBL" id="FNZH01000007">
    <property type="protein sequence ID" value="SEJ65573.1"/>
    <property type="molecule type" value="Genomic_DNA"/>
</dbReference>
<reference evidence="3" key="1">
    <citation type="submission" date="2016-10" db="EMBL/GenBank/DDBJ databases">
        <authorList>
            <person name="Varghese N."/>
            <person name="Submissions S."/>
        </authorList>
    </citation>
    <scope>NUCLEOTIDE SEQUENCE [LARGE SCALE GENOMIC DNA]</scope>
    <source>
        <strain evidence="3">IBRC-M 10761</strain>
    </source>
</reference>
<feature type="transmembrane region" description="Helical" evidence="1">
    <location>
        <begin position="26"/>
        <end position="47"/>
    </location>
</feature>
<dbReference type="Proteomes" id="UP000199403">
    <property type="component" value="Unassembled WGS sequence"/>
</dbReference>
<gene>
    <name evidence="2" type="ORF">SAMN05192553_107103</name>
</gene>
<keyword evidence="1" id="KW-1133">Transmembrane helix</keyword>
<evidence type="ECO:0000256" key="1">
    <source>
        <dbReference type="SAM" id="Phobius"/>
    </source>
</evidence>
<accession>A0A1H7AIV7</accession>
<evidence type="ECO:0000313" key="3">
    <source>
        <dbReference type="Proteomes" id="UP000199403"/>
    </source>
</evidence>